<dbReference type="RefSeq" id="XP_060048658.1">
    <property type="nucleotide sequence ID" value="XM_060192675.1"/>
</dbReference>
<dbReference type="PROSITE" id="PS50835">
    <property type="entry name" value="IG_LIKE"/>
    <property type="match status" value="2"/>
</dbReference>
<sequence>MAWAPLLLTLLAHCTGSASQKEVIQEPTLSTTPGGTVTLTCGFRNGDVTNLASVIWIQQKPSQESLGLIGYNNKSAEGISDRFLGSLLGNKAGLIILGAQAEDEAEYSCAMYSNNQYHYDKCKWGKIPYPCISSSHFPWIDHLWDICTMAWAALSLLTLLLHCTGSLSNPSLTQPPSSSVSLGASAKLTCTLSSGYNSYIVDWYQQGPGKGPRFIMLVGPNGLVGNKGNGIPDRFSGSGSGLDRYLTIQNSQAEDEADYYCGVNDGSSY</sequence>
<organism evidence="3 4">
    <name type="scientific">Erinaceus europaeus</name>
    <name type="common">Western European hedgehog</name>
    <dbReference type="NCBI Taxonomy" id="9365"/>
    <lineage>
        <taxon>Eukaryota</taxon>
        <taxon>Metazoa</taxon>
        <taxon>Chordata</taxon>
        <taxon>Craniata</taxon>
        <taxon>Vertebrata</taxon>
        <taxon>Euteleostomi</taxon>
        <taxon>Mammalia</taxon>
        <taxon>Eutheria</taxon>
        <taxon>Laurasiatheria</taxon>
        <taxon>Eulipotyphla</taxon>
        <taxon>Erinaceidae</taxon>
        <taxon>Erinaceinae</taxon>
        <taxon>Erinaceus</taxon>
    </lineage>
</organism>
<feature type="signal peptide" evidence="1">
    <location>
        <begin position="1"/>
        <end position="19"/>
    </location>
</feature>
<feature type="domain" description="Ig-like" evidence="2">
    <location>
        <begin position="170"/>
        <end position="269"/>
    </location>
</feature>
<dbReference type="InterPro" id="IPR007110">
    <property type="entry name" value="Ig-like_dom"/>
</dbReference>
<evidence type="ECO:0000256" key="1">
    <source>
        <dbReference type="SAM" id="SignalP"/>
    </source>
</evidence>
<protein>
    <submittedName>
        <fullName evidence="4">Uncharacterized protein LOC103118561</fullName>
    </submittedName>
</protein>
<accession>A0ABM3XIL2</accession>
<dbReference type="SMART" id="SM00409">
    <property type="entry name" value="IG"/>
    <property type="match status" value="2"/>
</dbReference>
<dbReference type="SMART" id="SM00406">
    <property type="entry name" value="IGv"/>
    <property type="match status" value="2"/>
</dbReference>
<evidence type="ECO:0000259" key="2">
    <source>
        <dbReference type="PROSITE" id="PS50835"/>
    </source>
</evidence>
<feature type="domain" description="Ig-like" evidence="2">
    <location>
        <begin position="5"/>
        <end position="109"/>
    </location>
</feature>
<keyword evidence="1" id="KW-0732">Signal</keyword>
<evidence type="ECO:0000313" key="3">
    <source>
        <dbReference type="Proteomes" id="UP001652624"/>
    </source>
</evidence>
<dbReference type="SUPFAM" id="SSF48726">
    <property type="entry name" value="Immunoglobulin"/>
    <property type="match status" value="2"/>
</dbReference>
<dbReference type="InterPro" id="IPR013783">
    <property type="entry name" value="Ig-like_fold"/>
</dbReference>
<evidence type="ECO:0000313" key="4">
    <source>
        <dbReference type="RefSeq" id="XP_060048658.1"/>
    </source>
</evidence>
<dbReference type="InterPro" id="IPR013106">
    <property type="entry name" value="Ig_V-set"/>
</dbReference>
<dbReference type="InterPro" id="IPR003599">
    <property type="entry name" value="Ig_sub"/>
</dbReference>
<dbReference type="PANTHER" id="PTHR23267">
    <property type="entry name" value="IMMUNOGLOBULIN LIGHT CHAIN"/>
    <property type="match status" value="1"/>
</dbReference>
<name>A0ABM3XIL2_ERIEU</name>
<reference evidence="4" key="1">
    <citation type="submission" date="2025-08" db="UniProtKB">
        <authorList>
            <consortium name="RefSeq"/>
        </authorList>
    </citation>
    <scope>IDENTIFICATION</scope>
</reference>
<dbReference type="GeneID" id="103118561"/>
<dbReference type="Proteomes" id="UP001652624">
    <property type="component" value="Chromosome 6"/>
</dbReference>
<keyword evidence="3" id="KW-1185">Reference proteome</keyword>
<dbReference type="Gene3D" id="2.60.40.10">
    <property type="entry name" value="Immunoglobulins"/>
    <property type="match status" value="2"/>
</dbReference>
<dbReference type="InterPro" id="IPR036179">
    <property type="entry name" value="Ig-like_dom_sf"/>
</dbReference>
<gene>
    <name evidence="4" type="primary">LOC103118561</name>
</gene>
<proteinExistence type="predicted"/>
<feature type="chain" id="PRO_5046143191" evidence="1">
    <location>
        <begin position="20"/>
        <end position="269"/>
    </location>
</feature>
<dbReference type="InterPro" id="IPR050150">
    <property type="entry name" value="IgV_Light_Chain"/>
</dbReference>
<dbReference type="Pfam" id="PF07686">
    <property type="entry name" value="V-set"/>
    <property type="match status" value="2"/>
</dbReference>